<keyword evidence="3" id="KW-1185">Reference proteome</keyword>
<gene>
    <name evidence="2" type="ORF">BZG00_06335</name>
</gene>
<dbReference type="AlphaFoldDB" id="A0AB36JXK5"/>
<keyword evidence="1" id="KW-0732">Signal</keyword>
<name>A0AB36JXK5_9GAMM</name>
<dbReference type="EMBL" id="MUEK01000004">
    <property type="protein sequence ID" value="OOE40437.1"/>
    <property type="molecule type" value="Genomic_DNA"/>
</dbReference>
<reference evidence="2 3" key="1">
    <citation type="journal article" date="2017" name="Genome Announc.">
        <title>Draft Genome Sequences of Salinivibrio proteolyticus, Salinivibrio sharmensis, Salinivibrio siamensis, Salinivibrio costicola subsp. alcaliphilus, Salinivibrio costicola subsp. vallismortis, and 29 New Isolates Belonging to the Genus Salinivibrio.</title>
        <authorList>
            <person name="Lopez-Hermoso C."/>
            <person name="de la Haba R.R."/>
            <person name="Sanchez-Porro C."/>
            <person name="Bayliss S.C."/>
            <person name="Feil E.J."/>
            <person name="Ventosa A."/>
        </authorList>
    </citation>
    <scope>NUCLEOTIDE SEQUENCE [LARGE SCALE GENOMIC DNA]</scope>
    <source>
        <strain evidence="2 3">AL184</strain>
    </source>
</reference>
<dbReference type="Proteomes" id="UP000189021">
    <property type="component" value="Unassembled WGS sequence"/>
</dbReference>
<protein>
    <recommendedName>
        <fullName evidence="4">Secreted protein</fullName>
    </recommendedName>
</protein>
<comment type="caution">
    <text evidence="2">The sequence shown here is derived from an EMBL/GenBank/DDBJ whole genome shotgun (WGS) entry which is preliminary data.</text>
</comment>
<proteinExistence type="predicted"/>
<evidence type="ECO:0000256" key="1">
    <source>
        <dbReference type="SAM" id="SignalP"/>
    </source>
</evidence>
<evidence type="ECO:0008006" key="4">
    <source>
        <dbReference type="Google" id="ProtNLM"/>
    </source>
</evidence>
<feature type="signal peptide" evidence="1">
    <location>
        <begin position="1"/>
        <end position="18"/>
    </location>
</feature>
<organism evidence="2 3">
    <name type="scientific">Salinivibrio kushneri</name>
    <dbReference type="NCBI Taxonomy" id="1908198"/>
    <lineage>
        <taxon>Bacteria</taxon>
        <taxon>Pseudomonadati</taxon>
        <taxon>Pseudomonadota</taxon>
        <taxon>Gammaproteobacteria</taxon>
        <taxon>Vibrionales</taxon>
        <taxon>Vibrionaceae</taxon>
        <taxon>Salinivibrio</taxon>
    </lineage>
</organism>
<accession>A0AB36JXK5</accession>
<dbReference type="RefSeq" id="WP_069363446.1">
    <property type="nucleotide sequence ID" value="NZ_CP040021.1"/>
</dbReference>
<evidence type="ECO:0000313" key="2">
    <source>
        <dbReference type="EMBL" id="OOE40437.1"/>
    </source>
</evidence>
<sequence length="108" mass="12624">MVTWLAMAHVSLPLSARAVLTLWAVRDLRFFHAHLIGSEGPFRFSSDAWAVMPNGQYRKLSCVYATPWLLVLTSRVDAQYVYIWRHGLPDYHFRLIYRHCCQQGRDIT</sequence>
<evidence type="ECO:0000313" key="3">
    <source>
        <dbReference type="Proteomes" id="UP000189021"/>
    </source>
</evidence>
<feature type="chain" id="PRO_5044289883" description="Secreted protein" evidence="1">
    <location>
        <begin position="19"/>
        <end position="108"/>
    </location>
</feature>